<evidence type="ECO:0000256" key="1">
    <source>
        <dbReference type="ARBA" id="ARBA00005184"/>
    </source>
</evidence>
<dbReference type="GO" id="GO:0030599">
    <property type="term" value="F:pectinesterase activity"/>
    <property type="evidence" value="ECO:0007669"/>
    <property type="project" value="UniProtKB-UniRule"/>
</dbReference>
<keyword evidence="7" id="KW-1185">Reference proteome</keyword>
<accession>A0A3L6TG16</accession>
<name>A0A3L6TG16_PANMI</name>
<dbReference type="InterPro" id="IPR012334">
    <property type="entry name" value="Pectin_lyas_fold"/>
</dbReference>
<keyword evidence="3 4" id="KW-0063">Aspartyl esterase</keyword>
<dbReference type="InterPro" id="IPR000070">
    <property type="entry name" value="Pectinesterase_cat"/>
</dbReference>
<protein>
    <recommendedName>
        <fullName evidence="4">Pectinesterase</fullName>
        <ecNumber evidence="4">3.1.1.11</ecNumber>
    </recommendedName>
</protein>
<sequence length="235" mass="24471">MANQTADVVAVADGCGNYTTVIAATAAEPRGARACPPPPPHPTCFRSTISRARSSPAAAGGEQMVDCTPPPPPPNDQILAPPLATVPPNNDKRHVIHIKRGVYKEFIFLGLEKCNVVLIGADMEAAVISGSRCCADGFNTSDTAVLIVQGKGFVACDLCIENTAGPRKEQGQTVALLSESDQSVLYRCSMRGGTPTGAADGQFSGQANEYVHACRDPKEAVVWMKPPRAAAAAAA</sequence>
<proteinExistence type="predicted"/>
<dbReference type="PANTHER" id="PTHR31707">
    <property type="entry name" value="PECTINESTERASE"/>
    <property type="match status" value="1"/>
</dbReference>
<dbReference type="UniPathway" id="UPA00545">
    <property type="reaction ID" value="UER00823"/>
</dbReference>
<dbReference type="OrthoDB" id="2019149at2759"/>
<reference evidence="7" key="1">
    <citation type="journal article" date="2019" name="Nat. Commun.">
        <title>The genome of broomcorn millet.</title>
        <authorList>
            <person name="Zou C."/>
            <person name="Miki D."/>
            <person name="Li D."/>
            <person name="Tang Q."/>
            <person name="Xiao L."/>
            <person name="Rajput S."/>
            <person name="Deng P."/>
            <person name="Jia W."/>
            <person name="Huang R."/>
            <person name="Zhang M."/>
            <person name="Sun Y."/>
            <person name="Hu J."/>
            <person name="Fu X."/>
            <person name="Schnable P.S."/>
            <person name="Li F."/>
            <person name="Zhang H."/>
            <person name="Feng B."/>
            <person name="Zhu X."/>
            <person name="Liu R."/>
            <person name="Schnable J.C."/>
            <person name="Zhu J.-K."/>
            <person name="Zhang H."/>
        </authorList>
    </citation>
    <scope>NUCLEOTIDE SEQUENCE [LARGE SCALE GENOMIC DNA]</scope>
</reference>
<evidence type="ECO:0000313" key="7">
    <source>
        <dbReference type="Proteomes" id="UP000275267"/>
    </source>
</evidence>
<keyword evidence="4" id="KW-0961">Cell wall biogenesis/degradation</keyword>
<dbReference type="InterPro" id="IPR011050">
    <property type="entry name" value="Pectin_lyase_fold/virulence"/>
</dbReference>
<dbReference type="SUPFAM" id="SSF51126">
    <property type="entry name" value="Pectin lyase-like"/>
    <property type="match status" value="1"/>
</dbReference>
<dbReference type="EC" id="3.1.1.11" evidence="4"/>
<comment type="pathway">
    <text evidence="1 4">Glycan metabolism; pectin degradation; 2-dehydro-3-deoxy-D-gluconate from pectin: step 1/5.</text>
</comment>
<keyword evidence="4" id="KW-0134">Cell wall</keyword>
<evidence type="ECO:0000259" key="5">
    <source>
        <dbReference type="Pfam" id="PF01095"/>
    </source>
</evidence>
<evidence type="ECO:0000313" key="6">
    <source>
        <dbReference type="EMBL" id="RLN35736.1"/>
    </source>
</evidence>
<comment type="catalytic activity">
    <reaction evidence="4">
        <text>[(1-&gt;4)-alpha-D-galacturonosyl methyl ester](n) + n H2O = [(1-&gt;4)-alpha-D-galacturonosyl](n) + n methanol + n H(+)</text>
        <dbReference type="Rhea" id="RHEA:22380"/>
        <dbReference type="Rhea" id="RHEA-COMP:14570"/>
        <dbReference type="Rhea" id="RHEA-COMP:14573"/>
        <dbReference type="ChEBI" id="CHEBI:15377"/>
        <dbReference type="ChEBI" id="CHEBI:15378"/>
        <dbReference type="ChEBI" id="CHEBI:17790"/>
        <dbReference type="ChEBI" id="CHEBI:140522"/>
        <dbReference type="ChEBI" id="CHEBI:140523"/>
        <dbReference type="EC" id="3.1.1.11"/>
    </reaction>
</comment>
<dbReference type="AlphaFoldDB" id="A0A3L6TG16"/>
<comment type="subcellular location">
    <subcellularLocation>
        <location evidence="4">Secreted</location>
        <location evidence="4">Cell wall</location>
    </subcellularLocation>
</comment>
<dbReference type="GO" id="GO:0042545">
    <property type="term" value="P:cell wall modification"/>
    <property type="evidence" value="ECO:0007669"/>
    <property type="project" value="UniProtKB-UniRule"/>
</dbReference>
<evidence type="ECO:0000256" key="4">
    <source>
        <dbReference type="RuleBase" id="RU000589"/>
    </source>
</evidence>
<comment type="caution">
    <text evidence="6">The sequence shown here is derived from an EMBL/GenBank/DDBJ whole genome shotgun (WGS) entry which is preliminary data.</text>
</comment>
<comment type="function">
    <text evidence="4">Acts in the modification of cell walls via demethylesterification of cell wall pectin.</text>
</comment>
<dbReference type="Proteomes" id="UP000275267">
    <property type="component" value="Unassembled WGS sequence"/>
</dbReference>
<feature type="domain" description="Pectinesterase catalytic" evidence="5">
    <location>
        <begin position="83"/>
        <end position="192"/>
    </location>
</feature>
<organism evidence="6 7">
    <name type="scientific">Panicum miliaceum</name>
    <name type="common">Proso millet</name>
    <name type="synonym">Broomcorn millet</name>
    <dbReference type="NCBI Taxonomy" id="4540"/>
    <lineage>
        <taxon>Eukaryota</taxon>
        <taxon>Viridiplantae</taxon>
        <taxon>Streptophyta</taxon>
        <taxon>Embryophyta</taxon>
        <taxon>Tracheophyta</taxon>
        <taxon>Spermatophyta</taxon>
        <taxon>Magnoliopsida</taxon>
        <taxon>Liliopsida</taxon>
        <taxon>Poales</taxon>
        <taxon>Poaceae</taxon>
        <taxon>PACMAD clade</taxon>
        <taxon>Panicoideae</taxon>
        <taxon>Panicodae</taxon>
        <taxon>Paniceae</taxon>
        <taxon>Panicinae</taxon>
        <taxon>Panicum</taxon>
        <taxon>Panicum sect. Panicum</taxon>
    </lineage>
</organism>
<dbReference type="Pfam" id="PF01095">
    <property type="entry name" value="Pectinesterase"/>
    <property type="match status" value="1"/>
</dbReference>
<dbReference type="InterPro" id="IPR018040">
    <property type="entry name" value="Pectinesterase_Tyr_AS"/>
</dbReference>
<dbReference type="PROSITE" id="PS00800">
    <property type="entry name" value="PECTINESTERASE_1"/>
    <property type="match status" value="1"/>
</dbReference>
<evidence type="ECO:0000256" key="3">
    <source>
        <dbReference type="ARBA" id="ARBA00023085"/>
    </source>
</evidence>
<dbReference type="EMBL" id="PQIB02000002">
    <property type="protein sequence ID" value="RLN35736.1"/>
    <property type="molecule type" value="Genomic_DNA"/>
</dbReference>
<gene>
    <name evidence="6" type="ORF">C2845_PM03G01790</name>
</gene>
<dbReference type="STRING" id="4540.A0A3L6TG16"/>
<keyword evidence="2 4" id="KW-0378">Hydrolase</keyword>
<dbReference type="GO" id="GO:0045490">
    <property type="term" value="P:pectin catabolic process"/>
    <property type="evidence" value="ECO:0007669"/>
    <property type="project" value="UniProtKB-UniRule"/>
</dbReference>
<dbReference type="Gene3D" id="2.160.20.10">
    <property type="entry name" value="Single-stranded right-handed beta-helix, Pectin lyase-like"/>
    <property type="match status" value="1"/>
</dbReference>
<keyword evidence="4" id="KW-0964">Secreted</keyword>
<evidence type="ECO:0000256" key="2">
    <source>
        <dbReference type="ARBA" id="ARBA00022801"/>
    </source>
</evidence>